<evidence type="ECO:0000256" key="2">
    <source>
        <dbReference type="SAM" id="SignalP"/>
    </source>
</evidence>
<keyword evidence="4" id="KW-1185">Reference proteome</keyword>
<reference evidence="3" key="1">
    <citation type="submission" date="2021-02" db="EMBL/GenBank/DDBJ databases">
        <authorList>
            <person name="Nowell W R."/>
        </authorList>
    </citation>
    <scope>NUCLEOTIDE SEQUENCE</scope>
    <source>
        <strain evidence="3">Ploen Becks lab</strain>
    </source>
</reference>
<dbReference type="AlphaFoldDB" id="A0A814S3Z7"/>
<comment type="caution">
    <text evidence="3">The sequence shown here is derived from an EMBL/GenBank/DDBJ whole genome shotgun (WGS) entry which is preliminary data.</text>
</comment>
<keyword evidence="1" id="KW-0175">Coiled coil</keyword>
<keyword evidence="2" id="KW-0732">Signal</keyword>
<dbReference type="OrthoDB" id="10157471at2759"/>
<proteinExistence type="predicted"/>
<feature type="coiled-coil region" evidence="1">
    <location>
        <begin position="85"/>
        <end position="112"/>
    </location>
</feature>
<sequence length="131" mass="15012">MNKTYLYIGAILVLNACMAVLIDCKAFEASSSSSSSSDEDTIETNKYETDDMFVHLPGKRPSWVVGRDLSDKNNYKRIIEFKKDLQDQLEFIEKYENDLDELKKLILKQKVNKRPSIYKPRGIGGMAPNQN</sequence>
<evidence type="ECO:0000256" key="1">
    <source>
        <dbReference type="SAM" id="Coils"/>
    </source>
</evidence>
<gene>
    <name evidence="3" type="ORF">OXX778_LOCUS22904</name>
</gene>
<feature type="signal peptide" evidence="2">
    <location>
        <begin position="1"/>
        <end position="19"/>
    </location>
</feature>
<name>A0A814S3Z7_9BILA</name>
<dbReference type="Proteomes" id="UP000663879">
    <property type="component" value="Unassembled WGS sequence"/>
</dbReference>
<protein>
    <submittedName>
        <fullName evidence="3">Uncharacterized protein</fullName>
    </submittedName>
</protein>
<evidence type="ECO:0000313" key="3">
    <source>
        <dbReference type="EMBL" id="CAF1141204.1"/>
    </source>
</evidence>
<evidence type="ECO:0000313" key="4">
    <source>
        <dbReference type="Proteomes" id="UP000663879"/>
    </source>
</evidence>
<dbReference type="EMBL" id="CAJNOC010010574">
    <property type="protein sequence ID" value="CAF1141204.1"/>
    <property type="molecule type" value="Genomic_DNA"/>
</dbReference>
<organism evidence="3 4">
    <name type="scientific">Brachionus calyciflorus</name>
    <dbReference type="NCBI Taxonomy" id="104777"/>
    <lineage>
        <taxon>Eukaryota</taxon>
        <taxon>Metazoa</taxon>
        <taxon>Spiralia</taxon>
        <taxon>Gnathifera</taxon>
        <taxon>Rotifera</taxon>
        <taxon>Eurotatoria</taxon>
        <taxon>Monogononta</taxon>
        <taxon>Pseudotrocha</taxon>
        <taxon>Ploima</taxon>
        <taxon>Brachionidae</taxon>
        <taxon>Brachionus</taxon>
    </lineage>
</organism>
<feature type="chain" id="PRO_5032295284" evidence="2">
    <location>
        <begin position="20"/>
        <end position="131"/>
    </location>
</feature>
<accession>A0A814S3Z7</accession>